<dbReference type="GO" id="GO:0055085">
    <property type="term" value="P:transmembrane transport"/>
    <property type="evidence" value="ECO:0007669"/>
    <property type="project" value="InterPro"/>
</dbReference>
<dbReference type="InterPro" id="IPR037682">
    <property type="entry name" value="TonB_C"/>
</dbReference>
<feature type="domain" description="TonB C-terminal" evidence="1">
    <location>
        <begin position="33"/>
        <end position="99"/>
    </location>
</feature>
<reference evidence="2 3" key="1">
    <citation type="submission" date="2017-09" db="EMBL/GenBank/DDBJ databases">
        <title>Complete genome sequence of Janthinobacterium svalbardensis PAMC 27463.</title>
        <authorList>
            <person name="Cho Y.-J."/>
            <person name="Cho A."/>
            <person name="Kim O.-S."/>
            <person name="Lee J.-I."/>
        </authorList>
    </citation>
    <scope>NUCLEOTIDE SEQUENCE [LARGE SCALE GENOMIC DNA]</scope>
    <source>
        <strain evidence="2 3">PAMC 27463</strain>
    </source>
</reference>
<evidence type="ECO:0000259" key="1">
    <source>
        <dbReference type="Pfam" id="PF03544"/>
    </source>
</evidence>
<dbReference type="Pfam" id="PF03544">
    <property type="entry name" value="TonB_C"/>
    <property type="match status" value="1"/>
</dbReference>
<name>A0A290WX79_9BURK</name>
<gene>
    <name evidence="2" type="ORF">CNX70_14945</name>
</gene>
<dbReference type="Proteomes" id="UP000218437">
    <property type="component" value="Chromosome"/>
</dbReference>
<dbReference type="SUPFAM" id="SSF74653">
    <property type="entry name" value="TolA/TonB C-terminal domain"/>
    <property type="match status" value="1"/>
</dbReference>
<organism evidence="2 3">
    <name type="scientific">Janthinobacterium svalbardensis</name>
    <dbReference type="NCBI Taxonomy" id="368607"/>
    <lineage>
        <taxon>Bacteria</taxon>
        <taxon>Pseudomonadati</taxon>
        <taxon>Pseudomonadota</taxon>
        <taxon>Betaproteobacteria</taxon>
        <taxon>Burkholderiales</taxon>
        <taxon>Oxalobacteraceae</taxon>
        <taxon>Janthinobacterium</taxon>
    </lineage>
</organism>
<keyword evidence="3" id="KW-1185">Reference proteome</keyword>
<dbReference type="KEGG" id="jsv:CNX70_14945"/>
<dbReference type="AlphaFoldDB" id="A0A290WX79"/>
<dbReference type="RefSeq" id="WP_096235325.1">
    <property type="nucleotide sequence ID" value="NZ_CP023422.1"/>
</dbReference>
<protein>
    <recommendedName>
        <fullName evidence="1">TonB C-terminal domain-containing protein</fullName>
    </recommendedName>
</protein>
<dbReference type="EMBL" id="CP023422">
    <property type="protein sequence ID" value="ATD61308.1"/>
    <property type="molecule type" value="Genomic_DNA"/>
</dbReference>
<dbReference type="Gene3D" id="3.30.1150.10">
    <property type="match status" value="1"/>
</dbReference>
<evidence type="ECO:0000313" key="3">
    <source>
        <dbReference type="Proteomes" id="UP000218437"/>
    </source>
</evidence>
<accession>A0A290WX79</accession>
<proteinExistence type="predicted"/>
<evidence type="ECO:0000313" key="2">
    <source>
        <dbReference type="EMBL" id="ATD61308.1"/>
    </source>
</evidence>
<sequence length="115" mass="12773">MATRLKSLPPLPDQDASVQRDTMATATYGVLDERNSTGEYRMTLSIAADGSLTQVVAELPQEAMHNKAVLESVKRWTYEPAVKHGQLKDAKIDVMVRYRDGRVSFVPDPVARAEN</sequence>